<feature type="compositionally biased region" description="Polar residues" evidence="1">
    <location>
        <begin position="67"/>
        <end position="81"/>
    </location>
</feature>
<dbReference type="Proteomes" id="UP000257109">
    <property type="component" value="Unassembled WGS sequence"/>
</dbReference>
<dbReference type="PANTHER" id="PTHR35099:SF2">
    <property type="entry name" value="OS02G0182700 PROTEIN"/>
    <property type="match status" value="1"/>
</dbReference>
<proteinExistence type="predicted"/>
<feature type="region of interest" description="Disordered" evidence="1">
    <location>
        <begin position="202"/>
        <end position="226"/>
    </location>
</feature>
<accession>A0A371GVF0</accession>
<gene>
    <name evidence="2" type="ORF">CR513_23086</name>
</gene>
<comment type="caution">
    <text evidence="2">The sequence shown here is derived from an EMBL/GenBank/DDBJ whole genome shotgun (WGS) entry which is preliminary data.</text>
</comment>
<evidence type="ECO:0000256" key="1">
    <source>
        <dbReference type="SAM" id="MobiDB-lite"/>
    </source>
</evidence>
<keyword evidence="3" id="KW-1185">Reference proteome</keyword>
<evidence type="ECO:0008006" key="4">
    <source>
        <dbReference type="Google" id="ProtNLM"/>
    </source>
</evidence>
<feature type="region of interest" description="Disordered" evidence="1">
    <location>
        <begin position="67"/>
        <end position="118"/>
    </location>
</feature>
<dbReference type="EMBL" id="QJKJ01004354">
    <property type="protein sequence ID" value="RDX94518.1"/>
    <property type="molecule type" value="Genomic_DNA"/>
</dbReference>
<evidence type="ECO:0000313" key="3">
    <source>
        <dbReference type="Proteomes" id="UP000257109"/>
    </source>
</evidence>
<reference evidence="2" key="1">
    <citation type="submission" date="2018-05" db="EMBL/GenBank/DDBJ databases">
        <title>Draft genome of Mucuna pruriens seed.</title>
        <authorList>
            <person name="Nnadi N.E."/>
            <person name="Vos R."/>
            <person name="Hasami M.H."/>
            <person name="Devisetty U.K."/>
            <person name="Aguiy J.C."/>
        </authorList>
    </citation>
    <scope>NUCLEOTIDE SEQUENCE [LARGE SCALE GENOMIC DNA]</scope>
    <source>
        <strain evidence="2">JCA_2017</strain>
    </source>
</reference>
<organism evidence="2 3">
    <name type="scientific">Mucuna pruriens</name>
    <name type="common">Velvet bean</name>
    <name type="synonym">Dolichos pruriens</name>
    <dbReference type="NCBI Taxonomy" id="157652"/>
    <lineage>
        <taxon>Eukaryota</taxon>
        <taxon>Viridiplantae</taxon>
        <taxon>Streptophyta</taxon>
        <taxon>Embryophyta</taxon>
        <taxon>Tracheophyta</taxon>
        <taxon>Spermatophyta</taxon>
        <taxon>Magnoliopsida</taxon>
        <taxon>eudicotyledons</taxon>
        <taxon>Gunneridae</taxon>
        <taxon>Pentapetalae</taxon>
        <taxon>rosids</taxon>
        <taxon>fabids</taxon>
        <taxon>Fabales</taxon>
        <taxon>Fabaceae</taxon>
        <taxon>Papilionoideae</taxon>
        <taxon>50 kb inversion clade</taxon>
        <taxon>NPAAA clade</taxon>
        <taxon>indigoferoid/millettioid clade</taxon>
        <taxon>Phaseoleae</taxon>
        <taxon>Mucuna</taxon>
    </lineage>
</organism>
<feature type="compositionally biased region" description="Polar residues" evidence="1">
    <location>
        <begin position="210"/>
        <end position="225"/>
    </location>
</feature>
<feature type="compositionally biased region" description="Polar residues" evidence="1">
    <location>
        <begin position="101"/>
        <end position="113"/>
    </location>
</feature>
<evidence type="ECO:0000313" key="2">
    <source>
        <dbReference type="EMBL" id="RDX94518.1"/>
    </source>
</evidence>
<protein>
    <recommendedName>
        <fullName evidence="4">BZIP domain-containing protein</fullName>
    </recommendedName>
</protein>
<name>A0A371GVF0_MUCPR</name>
<sequence length="250" mass="27723">MVNDEWVKAAMSDDTVIVELLLRLKQTVSRKSHLLPLSWGVKQPRSRSRLTGAVSRCHGAVSTRCSPTTPLSWSGGASPSATADDYEDSSRRHHAARFKATATSGYTGNSASTKRCRRKKTFAELKEEESSLLKERIYLKKEIATINANFEAQRAKNESLKRMKFDFGSKSQNNPSSTSVEMQCMLAGQPHQRIVSSEALTRPIQDDTHSQASESRPNGIESTGESFFLIPDLNMMPSDDVSCTDALYDE</sequence>
<dbReference type="OrthoDB" id="1696863at2759"/>
<dbReference type="AlphaFoldDB" id="A0A371GVF0"/>
<dbReference type="PANTHER" id="PTHR35099">
    <property type="entry name" value="OS02G0182700 PROTEIN"/>
    <property type="match status" value="1"/>
</dbReference>